<proteinExistence type="predicted"/>
<dbReference type="PROSITE" id="PS50883">
    <property type="entry name" value="EAL"/>
    <property type="match status" value="1"/>
</dbReference>
<dbReference type="SMART" id="SM00065">
    <property type="entry name" value="GAF"/>
    <property type="match status" value="1"/>
</dbReference>
<dbReference type="InterPro" id="IPR000014">
    <property type="entry name" value="PAS"/>
</dbReference>
<dbReference type="GO" id="GO:0003824">
    <property type="term" value="F:catalytic activity"/>
    <property type="evidence" value="ECO:0007669"/>
    <property type="project" value="UniProtKB-ARBA"/>
</dbReference>
<dbReference type="Gene3D" id="3.20.20.450">
    <property type="entry name" value="EAL domain"/>
    <property type="match status" value="1"/>
</dbReference>
<dbReference type="SUPFAM" id="SSF141868">
    <property type="entry name" value="EAL domain-like"/>
    <property type="match status" value="1"/>
</dbReference>
<dbReference type="InterPro" id="IPR012226">
    <property type="entry name" value="Diguanyl_cyclase/Pdiesterase"/>
</dbReference>
<dbReference type="InterPro" id="IPR029787">
    <property type="entry name" value="Nucleotide_cyclase"/>
</dbReference>
<dbReference type="Pfam" id="PF13185">
    <property type="entry name" value="GAF_2"/>
    <property type="match status" value="1"/>
</dbReference>
<name>A0A346NSK5_9ALTE</name>
<reference evidence="6 7" key="1">
    <citation type="submission" date="2018-08" db="EMBL/GenBank/DDBJ databases">
        <title>Salinimonas sediminis sp. nov., a piezophilic bacterium isolated from a deep-sea sediment sample from the New Britain Trench.</title>
        <authorList>
            <person name="Cao J."/>
        </authorList>
    </citation>
    <scope>NUCLEOTIDE SEQUENCE [LARGE SCALE GENOMIC DNA]</scope>
    <source>
        <strain evidence="6 7">N102</strain>
    </source>
</reference>
<dbReference type="PIRSF" id="PIRSF005925">
    <property type="entry name" value="Dos"/>
    <property type="match status" value="1"/>
</dbReference>
<feature type="domain" description="PAS" evidence="2">
    <location>
        <begin position="285"/>
        <end position="329"/>
    </location>
</feature>
<feature type="domain" description="PAC" evidence="3">
    <location>
        <begin position="358"/>
        <end position="410"/>
    </location>
</feature>
<evidence type="ECO:0000259" key="2">
    <source>
        <dbReference type="PROSITE" id="PS50112"/>
    </source>
</evidence>
<dbReference type="KEGG" id="salm:D0Y50_11960"/>
<dbReference type="PANTHER" id="PTHR44757:SF2">
    <property type="entry name" value="BIOFILM ARCHITECTURE MAINTENANCE PROTEIN MBAA"/>
    <property type="match status" value="1"/>
</dbReference>
<dbReference type="AlphaFoldDB" id="A0A346NSK5"/>
<dbReference type="EMBL" id="CP031769">
    <property type="protein sequence ID" value="AXR08512.1"/>
    <property type="molecule type" value="Genomic_DNA"/>
</dbReference>
<evidence type="ECO:0000256" key="1">
    <source>
        <dbReference type="ARBA" id="ARBA00001946"/>
    </source>
</evidence>
<dbReference type="InterPro" id="IPR052155">
    <property type="entry name" value="Biofilm_reg_signaling"/>
</dbReference>
<gene>
    <name evidence="6" type="ORF">D0Y50_11960</name>
</gene>
<dbReference type="InterPro" id="IPR035919">
    <property type="entry name" value="EAL_sf"/>
</dbReference>
<dbReference type="InterPro" id="IPR001633">
    <property type="entry name" value="EAL_dom"/>
</dbReference>
<dbReference type="CDD" id="cd01949">
    <property type="entry name" value="GGDEF"/>
    <property type="match status" value="1"/>
</dbReference>
<evidence type="ECO:0000259" key="3">
    <source>
        <dbReference type="PROSITE" id="PS50113"/>
    </source>
</evidence>
<sequence>MLVNAAFDISKDPIFIKNTQGCFVHVNDAFCQVYGLEKKDLIGDEDEPRSVPYSSKELLAQEREILISGNETVAEESVTVKGQPTKTILTRKYRFTAPDGNKYIVGIGHDITPYKLADKREKNRAHVLELITGGETLPTILEAIVRGVELENSDMLCSVLLLDDAGKHLLSGTSNLPEFYNRAVHGLAIGIGAGSCGTAAFLNERVIVDDIQTHPYWAPYKEIAQKAGLGACWSEPIRSTTGRVLGTFAIYHSTVNYPSDADLATIEQTASLASIAIEKKQAQENLKRAASVFTHANEGIIITNAAGDIIEVNHTFTRITGYTQEDVLGCNPRILKSDRHPPDFYKDMWAEILDNGHWRGDIWNRRKNGEVYPETITVSAVKDANDVVQHYVSLSTDITSIKANQEKLERIAHYDLLTNLPNRVLLADRLNRAMAECKRYGKSLAVAFMDLDGFKAVNDTYGHTVGDELLIAVSQRITYALRDGDTLARIGGDEFIAILVDLEKFEDGERVIKRLLKAASAPLSIGKTQVQVSASIGITLYPQDGVDAEQLMRHADQAMYVAKQAGKNRYHQFDTAQEDAINFQHKSIDNIRLALVNNEFTLHYQPKVNMRTGEIIGAEALLRWQHPNQGIIPPLAFLPAIEEHSISLTLGEWVIDEALSQITRWQAVGIHLPVSVNISAYQLQQGNFTERLSALLAAHPEAKANWLELEILETSALQDTSQVSATMHACHALGVRFSLDDFGTGYSSLTYLKRLPAYLIKIDQSFVRTMLDDPDDLAIIEGVIGLTKTFKRQVIAEGVETLAHGKALQKLGCELAQGYGIARPMPAANIPQWCTN</sequence>
<dbReference type="InterPro" id="IPR000160">
    <property type="entry name" value="GGDEF_dom"/>
</dbReference>
<dbReference type="Pfam" id="PF13426">
    <property type="entry name" value="PAS_9"/>
    <property type="match status" value="1"/>
</dbReference>
<feature type="domain" description="GGDEF" evidence="5">
    <location>
        <begin position="442"/>
        <end position="575"/>
    </location>
</feature>
<dbReference type="PROSITE" id="PS50112">
    <property type="entry name" value="PAS"/>
    <property type="match status" value="2"/>
</dbReference>
<dbReference type="Gene3D" id="3.30.450.40">
    <property type="match status" value="1"/>
</dbReference>
<evidence type="ECO:0000259" key="4">
    <source>
        <dbReference type="PROSITE" id="PS50883"/>
    </source>
</evidence>
<dbReference type="Pfam" id="PF08448">
    <property type="entry name" value="PAS_4"/>
    <property type="match status" value="1"/>
</dbReference>
<evidence type="ECO:0000313" key="7">
    <source>
        <dbReference type="Proteomes" id="UP000262073"/>
    </source>
</evidence>
<dbReference type="FunFam" id="3.30.70.270:FF:000001">
    <property type="entry name" value="Diguanylate cyclase domain protein"/>
    <property type="match status" value="1"/>
</dbReference>
<dbReference type="Gene3D" id="3.30.450.20">
    <property type="entry name" value="PAS domain"/>
    <property type="match status" value="2"/>
</dbReference>
<dbReference type="NCBIfam" id="TIGR00254">
    <property type="entry name" value="GGDEF"/>
    <property type="match status" value="1"/>
</dbReference>
<protein>
    <submittedName>
        <fullName evidence="6">EAL domain-containing protein</fullName>
    </submittedName>
</protein>
<dbReference type="SUPFAM" id="SSF55073">
    <property type="entry name" value="Nucleotide cyclase"/>
    <property type="match status" value="1"/>
</dbReference>
<dbReference type="CDD" id="cd00130">
    <property type="entry name" value="PAS"/>
    <property type="match status" value="2"/>
</dbReference>
<dbReference type="Pfam" id="PF00563">
    <property type="entry name" value="EAL"/>
    <property type="match status" value="1"/>
</dbReference>
<dbReference type="PROSITE" id="PS50113">
    <property type="entry name" value="PAC"/>
    <property type="match status" value="1"/>
</dbReference>
<accession>A0A346NSK5</accession>
<dbReference type="InterPro" id="IPR013656">
    <property type="entry name" value="PAS_4"/>
</dbReference>
<dbReference type="Gene3D" id="3.30.70.270">
    <property type="match status" value="1"/>
</dbReference>
<dbReference type="SUPFAM" id="SSF55781">
    <property type="entry name" value="GAF domain-like"/>
    <property type="match status" value="1"/>
</dbReference>
<feature type="domain" description="PAS" evidence="2">
    <location>
        <begin position="1"/>
        <end position="43"/>
    </location>
</feature>
<comment type="cofactor">
    <cofactor evidence="1">
        <name>Mg(2+)</name>
        <dbReference type="ChEBI" id="CHEBI:18420"/>
    </cofactor>
</comment>
<keyword evidence="7" id="KW-1185">Reference proteome</keyword>
<dbReference type="NCBIfam" id="TIGR00229">
    <property type="entry name" value="sensory_box"/>
    <property type="match status" value="2"/>
</dbReference>
<dbReference type="InterPro" id="IPR003018">
    <property type="entry name" value="GAF"/>
</dbReference>
<evidence type="ECO:0000313" key="6">
    <source>
        <dbReference type="EMBL" id="AXR08512.1"/>
    </source>
</evidence>
<dbReference type="SMART" id="SM00267">
    <property type="entry name" value="GGDEF"/>
    <property type="match status" value="1"/>
</dbReference>
<evidence type="ECO:0000259" key="5">
    <source>
        <dbReference type="PROSITE" id="PS50887"/>
    </source>
</evidence>
<dbReference type="SMART" id="SM00091">
    <property type="entry name" value="PAS"/>
    <property type="match status" value="2"/>
</dbReference>
<dbReference type="PROSITE" id="PS50887">
    <property type="entry name" value="GGDEF"/>
    <property type="match status" value="1"/>
</dbReference>
<dbReference type="Pfam" id="PF00990">
    <property type="entry name" value="GGDEF"/>
    <property type="match status" value="1"/>
</dbReference>
<feature type="domain" description="EAL" evidence="4">
    <location>
        <begin position="584"/>
        <end position="836"/>
    </location>
</feature>
<dbReference type="Proteomes" id="UP000262073">
    <property type="component" value="Chromosome"/>
</dbReference>
<dbReference type="CDD" id="cd01948">
    <property type="entry name" value="EAL"/>
    <property type="match status" value="1"/>
</dbReference>
<dbReference type="SMART" id="SM00052">
    <property type="entry name" value="EAL"/>
    <property type="match status" value="1"/>
</dbReference>
<dbReference type="InterPro" id="IPR035965">
    <property type="entry name" value="PAS-like_dom_sf"/>
</dbReference>
<dbReference type="InterPro" id="IPR043128">
    <property type="entry name" value="Rev_trsase/Diguanyl_cyclase"/>
</dbReference>
<dbReference type="InterPro" id="IPR029016">
    <property type="entry name" value="GAF-like_dom_sf"/>
</dbReference>
<dbReference type="OrthoDB" id="6597954at2"/>
<organism evidence="6 7">
    <name type="scientific">Salinimonas sediminis</name>
    <dbReference type="NCBI Taxonomy" id="2303538"/>
    <lineage>
        <taxon>Bacteria</taxon>
        <taxon>Pseudomonadati</taxon>
        <taxon>Pseudomonadota</taxon>
        <taxon>Gammaproteobacteria</taxon>
        <taxon>Alteromonadales</taxon>
        <taxon>Alteromonadaceae</taxon>
        <taxon>Alteromonas/Salinimonas group</taxon>
        <taxon>Salinimonas</taxon>
    </lineage>
</organism>
<dbReference type="SUPFAM" id="SSF55785">
    <property type="entry name" value="PYP-like sensor domain (PAS domain)"/>
    <property type="match status" value="2"/>
</dbReference>
<dbReference type="PANTHER" id="PTHR44757">
    <property type="entry name" value="DIGUANYLATE CYCLASE DGCP"/>
    <property type="match status" value="1"/>
</dbReference>
<dbReference type="InterPro" id="IPR000700">
    <property type="entry name" value="PAS-assoc_C"/>
</dbReference>